<protein>
    <submittedName>
        <fullName evidence="1">Uncharacterized protein</fullName>
    </submittedName>
</protein>
<evidence type="ECO:0000313" key="1">
    <source>
        <dbReference type="EMBL" id="OMJ92080.1"/>
    </source>
</evidence>
<reference evidence="1 2" key="1">
    <citation type="submission" date="2016-11" db="EMBL/GenBank/DDBJ databases">
        <title>The macronuclear genome of Stentor coeruleus: a giant cell with tiny introns.</title>
        <authorList>
            <person name="Slabodnick M."/>
            <person name="Ruby J.G."/>
            <person name="Reiff S.B."/>
            <person name="Swart E.C."/>
            <person name="Gosai S."/>
            <person name="Prabakaran S."/>
            <person name="Witkowska E."/>
            <person name="Larue G.E."/>
            <person name="Fisher S."/>
            <person name="Freeman R.M."/>
            <person name="Gunawardena J."/>
            <person name="Chu W."/>
            <person name="Stover N.A."/>
            <person name="Gregory B.D."/>
            <person name="Nowacki M."/>
            <person name="Derisi J."/>
            <person name="Roy S.W."/>
            <person name="Marshall W.F."/>
            <person name="Sood P."/>
        </authorList>
    </citation>
    <scope>NUCLEOTIDE SEQUENCE [LARGE SCALE GENOMIC DNA]</scope>
    <source>
        <strain evidence="1">WM001</strain>
    </source>
</reference>
<comment type="caution">
    <text evidence="1">The sequence shown here is derived from an EMBL/GenBank/DDBJ whole genome shotgun (WGS) entry which is preliminary data.</text>
</comment>
<evidence type="ECO:0000313" key="2">
    <source>
        <dbReference type="Proteomes" id="UP000187209"/>
    </source>
</evidence>
<name>A0A1R2CSY4_9CILI</name>
<organism evidence="1 2">
    <name type="scientific">Stentor coeruleus</name>
    <dbReference type="NCBI Taxonomy" id="5963"/>
    <lineage>
        <taxon>Eukaryota</taxon>
        <taxon>Sar</taxon>
        <taxon>Alveolata</taxon>
        <taxon>Ciliophora</taxon>
        <taxon>Postciliodesmatophora</taxon>
        <taxon>Heterotrichea</taxon>
        <taxon>Heterotrichida</taxon>
        <taxon>Stentoridae</taxon>
        <taxon>Stentor</taxon>
    </lineage>
</organism>
<keyword evidence="2" id="KW-1185">Reference proteome</keyword>
<dbReference type="EMBL" id="MPUH01000069">
    <property type="protein sequence ID" value="OMJ92080.1"/>
    <property type="molecule type" value="Genomic_DNA"/>
</dbReference>
<dbReference type="Proteomes" id="UP000187209">
    <property type="component" value="Unassembled WGS sequence"/>
</dbReference>
<dbReference type="AlphaFoldDB" id="A0A1R2CSY4"/>
<gene>
    <name evidence="1" type="ORF">SteCoe_5287</name>
</gene>
<sequence>MIKLEDIQNLRAIPEIKDFLLKSGFSKFILIQPNCFPEIVFLAFVDYFYIYQNNYYEFLLVSLAEKNKNLFVYVQNLLAYLKSANIEIIKSGAHYQNPEYLQFISLISRTLLNCTQTEIKSCNTDLFIAYLRYILSLSSNFKVFEFNSTRAFTRSYGNSQHGIIYFIKIEGEYCVLYPEVYPKYTISINYSSQYPRAVLSCGQPITENIKNYDTCNYPTTHRLYTQEKCLIQLKSPYGQYKNICFGCKMEKQSGYICERCECINCHNCIRNPKQFLCKKCGFSNIFKRFKEIPNLENQVYQNFGNTNYSQYYQQSSYGQNYSAPQMQNPHTNFSQTPPNPTQPCVECKKYTKCKNCVNFIYGPSISKLCELCLLKKCKICDNETFGFRYCKKCHGCSKCNKPMESILVCCMECNLKKKFNLQIDVLSEKSELKFSSEQSDTCLNCNQHKDDIYCCKCKNLEYTRMCQDCKAFYYKDYHPFPQISEPPALNLLNSKMKTTAERLNKSNCKCNVDFKGELIEICGCEPRRIIVPRAEMIEEQLDLYMKTSLNYQG</sequence>
<proteinExistence type="predicted"/>
<accession>A0A1R2CSY4</accession>